<proteinExistence type="predicted"/>
<dbReference type="EMBL" id="CAEZVB010000055">
    <property type="protein sequence ID" value="CAB4624724.1"/>
    <property type="molecule type" value="Genomic_DNA"/>
</dbReference>
<evidence type="ECO:0000313" key="1">
    <source>
        <dbReference type="EMBL" id="CAB4624724.1"/>
    </source>
</evidence>
<protein>
    <submittedName>
        <fullName evidence="1">Unannotated protein</fullName>
    </submittedName>
</protein>
<organism evidence="1">
    <name type="scientific">freshwater metagenome</name>
    <dbReference type="NCBI Taxonomy" id="449393"/>
    <lineage>
        <taxon>unclassified sequences</taxon>
        <taxon>metagenomes</taxon>
        <taxon>ecological metagenomes</taxon>
    </lineage>
</organism>
<reference evidence="1" key="1">
    <citation type="submission" date="2020-05" db="EMBL/GenBank/DDBJ databases">
        <authorList>
            <person name="Chiriac C."/>
            <person name="Salcher M."/>
            <person name="Ghai R."/>
            <person name="Kavagutti S V."/>
        </authorList>
    </citation>
    <scope>NUCLEOTIDE SEQUENCE</scope>
</reference>
<sequence length="127" mass="13304">MKSARSIALICVATLGLMGMTFTAAQATTCAVSKNQDGSVNGVLCANGKPNEKAKSYLRAATPATMKLTGKPSVTQIKTAMCTDSTKSKASSPMPDNAATYLAKQFKWSKTTVDQVDALLVNGSYCK</sequence>
<gene>
    <name evidence="1" type="ORF">UFOPK1908_01101</name>
</gene>
<name>A0A6J6IJU6_9ZZZZ</name>
<dbReference type="AlphaFoldDB" id="A0A6J6IJU6"/>
<accession>A0A6J6IJU6</accession>